<evidence type="ECO:0000313" key="10">
    <source>
        <dbReference type="EMBL" id="TCL66823.1"/>
    </source>
</evidence>
<dbReference type="Gene3D" id="2.70.98.10">
    <property type="match status" value="1"/>
</dbReference>
<comment type="caution">
    <text evidence="10">The sequence shown here is derived from an EMBL/GenBank/DDBJ whole genome shotgun (WGS) entry which is preliminary data.</text>
</comment>
<dbReference type="InterPro" id="IPR017853">
    <property type="entry name" value="GH"/>
</dbReference>
<dbReference type="RefSeq" id="WP_132217074.1">
    <property type="nucleotide sequence ID" value="NZ_OX156936.1"/>
</dbReference>
<evidence type="ECO:0000313" key="11">
    <source>
        <dbReference type="Proteomes" id="UP000295455"/>
    </source>
</evidence>
<name>A0A4R1RKU2_9FLAO</name>
<evidence type="ECO:0000256" key="4">
    <source>
        <dbReference type="ARBA" id="ARBA00022837"/>
    </source>
</evidence>
<keyword evidence="3" id="KW-0378">Hydrolase</keyword>
<accession>A0A4R1RKU2</accession>
<feature type="domain" description="Glycosyl-hydrolase 97 C-terminal oligomerisation" evidence="9">
    <location>
        <begin position="537"/>
        <end position="634"/>
    </location>
</feature>
<dbReference type="InterPro" id="IPR052720">
    <property type="entry name" value="Glycosyl_hydrolase_97"/>
</dbReference>
<dbReference type="PROSITE" id="PS51257">
    <property type="entry name" value="PROKAR_LIPOPROTEIN"/>
    <property type="match status" value="1"/>
</dbReference>
<dbReference type="InterPro" id="IPR013780">
    <property type="entry name" value="Glyco_hydro_b"/>
</dbReference>
<feature type="chain" id="PRO_5020374427" evidence="6">
    <location>
        <begin position="29"/>
        <end position="637"/>
    </location>
</feature>
<feature type="domain" description="Glycosyl-hydrolase 97 catalytic" evidence="7">
    <location>
        <begin position="288"/>
        <end position="435"/>
    </location>
</feature>
<dbReference type="InterPro" id="IPR029483">
    <property type="entry name" value="GH97_C"/>
</dbReference>
<keyword evidence="6" id="KW-0732">Signal</keyword>
<dbReference type="GO" id="GO:0030246">
    <property type="term" value="F:carbohydrate binding"/>
    <property type="evidence" value="ECO:0007669"/>
    <property type="project" value="InterPro"/>
</dbReference>
<dbReference type="GO" id="GO:0016798">
    <property type="term" value="F:hydrolase activity, acting on glycosyl bonds"/>
    <property type="evidence" value="ECO:0007669"/>
    <property type="project" value="UniProtKB-KW"/>
</dbReference>
<keyword evidence="5" id="KW-0326">Glycosidase</keyword>
<keyword evidence="11" id="KW-1185">Reference proteome</keyword>
<dbReference type="EMBL" id="SLUP01000003">
    <property type="protein sequence ID" value="TCL66823.1"/>
    <property type="molecule type" value="Genomic_DNA"/>
</dbReference>
<proteinExistence type="predicted"/>
<gene>
    <name evidence="10" type="ORF">EV196_103242</name>
</gene>
<reference evidence="10 11" key="1">
    <citation type="submission" date="2019-03" db="EMBL/GenBank/DDBJ databases">
        <title>Genomic Encyclopedia of Type Strains, Phase IV (KMG-IV): sequencing the most valuable type-strain genomes for metagenomic binning, comparative biology and taxonomic classification.</title>
        <authorList>
            <person name="Goeker M."/>
        </authorList>
    </citation>
    <scope>NUCLEOTIDE SEQUENCE [LARGE SCALE GENOMIC DNA]</scope>
    <source>
        <strain evidence="10 11">DSM 18792</strain>
    </source>
</reference>
<dbReference type="InterPro" id="IPR019563">
    <property type="entry name" value="GH97_catalytic"/>
</dbReference>
<dbReference type="Pfam" id="PF14508">
    <property type="entry name" value="GH97_N"/>
    <property type="match status" value="1"/>
</dbReference>
<comment type="subunit">
    <text evidence="2">Monomer.</text>
</comment>
<dbReference type="InterPro" id="IPR014718">
    <property type="entry name" value="GH-type_carb-bd"/>
</dbReference>
<evidence type="ECO:0000256" key="1">
    <source>
        <dbReference type="ARBA" id="ARBA00001913"/>
    </source>
</evidence>
<dbReference type="SUPFAM" id="SSF51445">
    <property type="entry name" value="(Trans)glycosidases"/>
    <property type="match status" value="1"/>
</dbReference>
<comment type="cofactor">
    <cofactor evidence="1">
        <name>Ca(2+)</name>
        <dbReference type="ChEBI" id="CHEBI:29108"/>
    </cofactor>
</comment>
<dbReference type="InterPro" id="IPR013785">
    <property type="entry name" value="Aldolase_TIM"/>
</dbReference>
<protein>
    <submittedName>
        <fullName evidence="10">Alpha-glucosidase</fullName>
    </submittedName>
</protein>
<evidence type="ECO:0000256" key="2">
    <source>
        <dbReference type="ARBA" id="ARBA00011245"/>
    </source>
</evidence>
<organism evidence="10 11">
    <name type="scientific">Mariniflexile fucanivorans</name>
    <dbReference type="NCBI Taxonomy" id="264023"/>
    <lineage>
        <taxon>Bacteria</taxon>
        <taxon>Pseudomonadati</taxon>
        <taxon>Bacteroidota</taxon>
        <taxon>Flavobacteriia</taxon>
        <taxon>Flavobacteriales</taxon>
        <taxon>Flavobacteriaceae</taxon>
        <taxon>Mariniflexile</taxon>
    </lineage>
</organism>
<dbReference type="AlphaFoldDB" id="A0A4R1RKU2"/>
<dbReference type="Gene3D" id="2.60.40.1180">
    <property type="entry name" value="Golgi alpha-mannosidase II"/>
    <property type="match status" value="1"/>
</dbReference>
<keyword evidence="4" id="KW-0106">Calcium</keyword>
<dbReference type="PANTHER" id="PTHR35803">
    <property type="entry name" value="GLUCAN 1,4-ALPHA-GLUCOSIDASE SUSB-RELATED"/>
    <property type="match status" value="1"/>
</dbReference>
<feature type="domain" description="Glycosyl-hydrolase 97 N-terminal" evidence="8">
    <location>
        <begin position="33"/>
        <end position="268"/>
    </location>
</feature>
<evidence type="ECO:0000256" key="3">
    <source>
        <dbReference type="ARBA" id="ARBA00022801"/>
    </source>
</evidence>
<sequence>MKNQKFLKITKNLLAVFFAISLCSCSQLNQLELKSPNGEVRITLESKEKNLKYNLFGNNADIISNSEISILQGLEVEVLETKVNKVNETWHPVWGQFSEIKDNYNELEVSLNYEGIPAKLYVRTYNEGVAFRFKVDETPADMKPSFFMEYGLPNTSNLYSPAGEGEPFGPVAVADLGDLDTQKKKLKMPLVVENGENQFLSLLESDLISASGFDVINFKFDTNSNKLVSKNDFVSDEKSLITPWRIILIENNIGDLLTNTVPLNVAAPNQIEDSSWIKPGKTLWDWRVHGYQAEDGFTYGIDNESYYRFIDFAAENDIEYFLIDDAWYTAVKPGYIEMSDKLDLDKVTKYAKEKGVSLLLYYDRRQGNYGDEALFPYYKSLGMKGIKYGFMGSDVPFTRDAIRMSAESNLLIDFHDGPVPFTGVSRTYPNAIAKEFCHAQQDSRRAFTPKTFIRMALINAIQGPLDMNNGIFDITGVNAGKREKGPRKLNSLQTTSVAEAARTLIIFSGLVCIPDAPEAYAAKQDLFEFIQEMPVGKWDESNVLHSKMDTYLSTARRHGDAWFIGSVHVEGGTLDISLDFLKENQNYIITYYEDTEETDSKTNPEAYQVRIATVKKGDIVKAKMVAGGGHCMWIRPE</sequence>
<evidence type="ECO:0000259" key="8">
    <source>
        <dbReference type="Pfam" id="PF14508"/>
    </source>
</evidence>
<dbReference type="InterPro" id="IPR029486">
    <property type="entry name" value="GH97_N"/>
</dbReference>
<dbReference type="Proteomes" id="UP000295455">
    <property type="component" value="Unassembled WGS sequence"/>
</dbReference>
<dbReference type="OrthoDB" id="57532at2"/>
<feature type="signal peptide" evidence="6">
    <location>
        <begin position="1"/>
        <end position="28"/>
    </location>
</feature>
<dbReference type="Pfam" id="PF14509">
    <property type="entry name" value="GH97_C"/>
    <property type="match status" value="1"/>
</dbReference>
<evidence type="ECO:0000259" key="7">
    <source>
        <dbReference type="Pfam" id="PF10566"/>
    </source>
</evidence>
<evidence type="ECO:0000256" key="6">
    <source>
        <dbReference type="SAM" id="SignalP"/>
    </source>
</evidence>
<dbReference type="Gene3D" id="3.20.20.70">
    <property type="entry name" value="Aldolase class I"/>
    <property type="match status" value="1"/>
</dbReference>
<evidence type="ECO:0000256" key="5">
    <source>
        <dbReference type="ARBA" id="ARBA00023295"/>
    </source>
</evidence>
<dbReference type="Pfam" id="PF10566">
    <property type="entry name" value="Glyco_hydro_97"/>
    <property type="match status" value="1"/>
</dbReference>
<evidence type="ECO:0000259" key="9">
    <source>
        <dbReference type="Pfam" id="PF14509"/>
    </source>
</evidence>